<gene>
    <name evidence="3" type="ORF">PC110_g8320</name>
    <name evidence="2" type="ORF">PC117_g11521</name>
</gene>
<dbReference type="Proteomes" id="UP000251314">
    <property type="component" value="Unassembled WGS sequence"/>
</dbReference>
<dbReference type="Proteomes" id="UP000736787">
    <property type="component" value="Unassembled WGS sequence"/>
</dbReference>
<feature type="region of interest" description="Disordered" evidence="1">
    <location>
        <begin position="57"/>
        <end position="117"/>
    </location>
</feature>
<comment type="caution">
    <text evidence="3">The sequence shown here is derived from an EMBL/GenBank/DDBJ whole genome shotgun (WGS) entry which is preliminary data.</text>
</comment>
<evidence type="ECO:0000313" key="2">
    <source>
        <dbReference type="EMBL" id="KAG2937859.1"/>
    </source>
</evidence>
<keyword evidence="4" id="KW-1185">Reference proteome</keyword>
<organism evidence="3 4">
    <name type="scientific">Phytophthora cactorum</name>
    <dbReference type="NCBI Taxonomy" id="29920"/>
    <lineage>
        <taxon>Eukaryota</taxon>
        <taxon>Sar</taxon>
        <taxon>Stramenopiles</taxon>
        <taxon>Oomycota</taxon>
        <taxon>Peronosporomycetes</taxon>
        <taxon>Peronosporales</taxon>
        <taxon>Peronosporaceae</taxon>
        <taxon>Phytophthora</taxon>
    </lineage>
</organism>
<dbReference type="EMBL" id="RCMK01000299">
    <property type="protein sequence ID" value="KAG2937859.1"/>
    <property type="molecule type" value="Genomic_DNA"/>
</dbReference>
<reference evidence="3 4" key="1">
    <citation type="submission" date="2018-01" db="EMBL/GenBank/DDBJ databases">
        <title>Draft genome of the strawberry crown rot pathogen Phytophthora cactorum.</title>
        <authorList>
            <person name="Armitage A.D."/>
            <person name="Lysoe E."/>
            <person name="Nellist C.F."/>
            <person name="Harrison R.J."/>
            <person name="Brurberg M.B."/>
        </authorList>
    </citation>
    <scope>NUCLEOTIDE SEQUENCE [LARGE SCALE GENOMIC DNA]</scope>
    <source>
        <strain evidence="3 4">10300</strain>
    </source>
</reference>
<accession>A0A329SII9</accession>
<evidence type="ECO:0000313" key="3">
    <source>
        <dbReference type="EMBL" id="RAW35372.1"/>
    </source>
</evidence>
<evidence type="ECO:0000256" key="1">
    <source>
        <dbReference type="SAM" id="MobiDB-lite"/>
    </source>
</evidence>
<name>A0A329SII9_9STRA</name>
<protein>
    <submittedName>
        <fullName evidence="3">Uncharacterized protein</fullName>
    </submittedName>
</protein>
<dbReference type="EMBL" id="MJFZ01000171">
    <property type="protein sequence ID" value="RAW35372.1"/>
    <property type="molecule type" value="Genomic_DNA"/>
</dbReference>
<sequence>MISLLTTSCNKLLVARRTFRDSVASAKLNKLDEGAQPCPLRSTNVLGLETERERARARRANLTSSQRDCTRRIDTERQRARRAQQSDRSAIVLIKKSAGQVKHRKNAKEARAQSSLV</sequence>
<evidence type="ECO:0000313" key="4">
    <source>
        <dbReference type="Proteomes" id="UP000251314"/>
    </source>
</evidence>
<feature type="compositionally biased region" description="Basic and acidic residues" evidence="1">
    <location>
        <begin position="68"/>
        <end position="78"/>
    </location>
</feature>
<proteinExistence type="predicted"/>
<dbReference type="AlphaFoldDB" id="A0A329SII9"/>
<dbReference type="OrthoDB" id="143330at2759"/>
<reference evidence="2" key="2">
    <citation type="submission" date="2018-10" db="EMBL/GenBank/DDBJ databases">
        <title>Effector identification in a new, highly contiguous assembly of the strawberry crown rot pathogen Phytophthora cactorum.</title>
        <authorList>
            <person name="Armitage A.D."/>
            <person name="Nellist C.F."/>
            <person name="Bates H."/>
            <person name="Vickerstaff R.J."/>
            <person name="Harrison R.J."/>
        </authorList>
    </citation>
    <scope>NUCLEOTIDE SEQUENCE</scope>
    <source>
        <strain evidence="2">4040</strain>
    </source>
</reference>
<dbReference type="VEuPathDB" id="FungiDB:PC110_g8320"/>